<dbReference type="Pfam" id="PF02518">
    <property type="entry name" value="HATPase_c"/>
    <property type="match status" value="1"/>
</dbReference>
<dbReference type="PANTHER" id="PTHR43711:SF26">
    <property type="entry name" value="SENSOR HISTIDINE KINASE RCSC"/>
    <property type="match status" value="1"/>
</dbReference>
<dbReference type="SUPFAM" id="SSF55785">
    <property type="entry name" value="PYP-like sensor domain (PAS domain)"/>
    <property type="match status" value="1"/>
</dbReference>
<reference evidence="9" key="1">
    <citation type="journal article" date="2019" name="Int. J. Syst. Evol. Microbiol.">
        <title>The Global Catalogue of Microorganisms (GCM) 10K type strain sequencing project: providing services to taxonomists for standard genome sequencing and annotation.</title>
        <authorList>
            <consortium name="The Broad Institute Genomics Platform"/>
            <consortium name="The Broad Institute Genome Sequencing Center for Infectious Disease"/>
            <person name="Wu L."/>
            <person name="Ma J."/>
        </authorList>
    </citation>
    <scope>NUCLEOTIDE SEQUENCE [LARGE SCALE GENOMIC DNA]</scope>
    <source>
        <strain evidence="9">JCM 17923</strain>
    </source>
</reference>
<dbReference type="InterPro" id="IPR000014">
    <property type="entry name" value="PAS"/>
</dbReference>
<dbReference type="InterPro" id="IPR035965">
    <property type="entry name" value="PAS-like_dom_sf"/>
</dbReference>
<comment type="catalytic activity">
    <reaction evidence="1">
        <text>ATP + protein L-histidine = ADP + protein N-phospho-L-histidine.</text>
        <dbReference type="EC" id="2.7.13.3"/>
    </reaction>
</comment>
<dbReference type="EC" id="2.7.13.3" evidence="2"/>
<dbReference type="Gene3D" id="3.30.450.20">
    <property type="entry name" value="PAS domain"/>
    <property type="match status" value="1"/>
</dbReference>
<dbReference type="SMART" id="SM00387">
    <property type="entry name" value="HATPase_c"/>
    <property type="match status" value="1"/>
</dbReference>
<evidence type="ECO:0000256" key="3">
    <source>
        <dbReference type="ARBA" id="ARBA00022679"/>
    </source>
</evidence>
<keyword evidence="4" id="KW-0418">Kinase</keyword>
<gene>
    <name evidence="8" type="ORF">GCM10023185_13590</name>
</gene>
<dbReference type="PANTHER" id="PTHR43711">
    <property type="entry name" value="TWO-COMPONENT HISTIDINE KINASE"/>
    <property type="match status" value="1"/>
</dbReference>
<dbReference type="PROSITE" id="PS50112">
    <property type="entry name" value="PAS"/>
    <property type="match status" value="1"/>
</dbReference>
<evidence type="ECO:0000256" key="2">
    <source>
        <dbReference type="ARBA" id="ARBA00012438"/>
    </source>
</evidence>
<evidence type="ECO:0000259" key="7">
    <source>
        <dbReference type="PROSITE" id="PS50112"/>
    </source>
</evidence>
<dbReference type="Proteomes" id="UP001501153">
    <property type="component" value="Unassembled WGS sequence"/>
</dbReference>
<dbReference type="PROSITE" id="PS50109">
    <property type="entry name" value="HIS_KIN"/>
    <property type="match status" value="1"/>
</dbReference>
<organism evidence="8 9">
    <name type="scientific">Hymenobacter saemangeumensis</name>
    <dbReference type="NCBI Taxonomy" id="1084522"/>
    <lineage>
        <taxon>Bacteria</taxon>
        <taxon>Pseudomonadati</taxon>
        <taxon>Bacteroidota</taxon>
        <taxon>Cytophagia</taxon>
        <taxon>Cytophagales</taxon>
        <taxon>Hymenobacteraceae</taxon>
        <taxon>Hymenobacter</taxon>
    </lineage>
</organism>
<dbReference type="InterPro" id="IPR005467">
    <property type="entry name" value="His_kinase_dom"/>
</dbReference>
<keyword evidence="5" id="KW-0902">Two-component regulatory system</keyword>
<dbReference type="SUPFAM" id="SSF47384">
    <property type="entry name" value="Homodimeric domain of signal transducing histidine kinase"/>
    <property type="match status" value="1"/>
</dbReference>
<comment type="caution">
    <text evidence="8">The sequence shown here is derived from an EMBL/GenBank/DDBJ whole genome shotgun (WGS) entry which is preliminary data.</text>
</comment>
<protein>
    <recommendedName>
        <fullName evidence="2">histidine kinase</fullName>
        <ecNumber evidence="2">2.7.13.3</ecNumber>
    </recommendedName>
</protein>
<dbReference type="Gene3D" id="3.30.565.10">
    <property type="entry name" value="Histidine kinase-like ATPase, C-terminal domain"/>
    <property type="match status" value="1"/>
</dbReference>
<evidence type="ECO:0000256" key="5">
    <source>
        <dbReference type="ARBA" id="ARBA00023012"/>
    </source>
</evidence>
<dbReference type="InterPro" id="IPR050736">
    <property type="entry name" value="Sensor_HK_Regulatory"/>
</dbReference>
<dbReference type="SUPFAM" id="SSF55874">
    <property type="entry name" value="ATPase domain of HSP90 chaperone/DNA topoisomerase II/histidine kinase"/>
    <property type="match status" value="1"/>
</dbReference>
<evidence type="ECO:0000313" key="9">
    <source>
        <dbReference type="Proteomes" id="UP001501153"/>
    </source>
</evidence>
<proteinExistence type="predicted"/>
<evidence type="ECO:0000313" key="8">
    <source>
        <dbReference type="EMBL" id="GAA4353193.1"/>
    </source>
</evidence>
<accession>A0ABP8I821</accession>
<dbReference type="CDD" id="cd00075">
    <property type="entry name" value="HATPase"/>
    <property type="match status" value="1"/>
</dbReference>
<evidence type="ECO:0000256" key="4">
    <source>
        <dbReference type="ARBA" id="ARBA00022777"/>
    </source>
</evidence>
<evidence type="ECO:0000259" key="6">
    <source>
        <dbReference type="PROSITE" id="PS50109"/>
    </source>
</evidence>
<evidence type="ECO:0000256" key="1">
    <source>
        <dbReference type="ARBA" id="ARBA00000085"/>
    </source>
</evidence>
<name>A0ABP8I821_9BACT</name>
<feature type="domain" description="Histidine kinase" evidence="6">
    <location>
        <begin position="134"/>
        <end position="353"/>
    </location>
</feature>
<dbReference type="InterPro" id="IPR003594">
    <property type="entry name" value="HATPase_dom"/>
</dbReference>
<sequence>MEGSQQVSFVYSATARQVLYVNAAYEKLFAPHRREQVNSDLPALLGRIHPDDVEYSADCFERLVRGQLKEDIQLRLLPLPEHDKVQWLGIKAHQYLASDGQVLVCGTLNDISAEREYLLNADKFNAKKNTTLEILSHDLAGPFNLLQQMIDFCREKVGPLQDPQVEKMLQVMHDTCRDSVNLIRDFVDQEFMESTSVQLKRERFDLARRLRQIMDTLRDGQAHLGKHFEFICTRESVYAELDDNKFLQVVNNLLSNAIKFTPDNGHIRLSLEQRTDTLLITIADDGIGIPQKFHDVLFDRFTPARRPGLRGEKTTGLGMSLIHTIVKLHEGRIWFESEENQGTTFFIEVPASKPRRHPWGER</sequence>
<dbReference type="EMBL" id="BAABGZ010000013">
    <property type="protein sequence ID" value="GAA4353193.1"/>
    <property type="molecule type" value="Genomic_DNA"/>
</dbReference>
<dbReference type="InterPro" id="IPR036890">
    <property type="entry name" value="HATPase_C_sf"/>
</dbReference>
<dbReference type="InterPro" id="IPR004358">
    <property type="entry name" value="Sig_transdc_His_kin-like_C"/>
</dbReference>
<keyword evidence="3" id="KW-0808">Transferase</keyword>
<dbReference type="PRINTS" id="PR00344">
    <property type="entry name" value="BCTRLSENSOR"/>
</dbReference>
<dbReference type="Gene3D" id="1.10.287.130">
    <property type="match status" value="1"/>
</dbReference>
<keyword evidence="9" id="KW-1185">Reference proteome</keyword>
<feature type="domain" description="PAS" evidence="7">
    <location>
        <begin position="1"/>
        <end position="67"/>
    </location>
</feature>
<dbReference type="InterPro" id="IPR036097">
    <property type="entry name" value="HisK_dim/P_sf"/>
</dbReference>